<feature type="compositionally biased region" description="Polar residues" evidence="1">
    <location>
        <begin position="299"/>
        <end position="311"/>
    </location>
</feature>
<proteinExistence type="predicted"/>
<feature type="region of interest" description="Disordered" evidence="1">
    <location>
        <begin position="190"/>
        <end position="257"/>
    </location>
</feature>
<feature type="region of interest" description="Disordered" evidence="1">
    <location>
        <begin position="281"/>
        <end position="326"/>
    </location>
</feature>
<feature type="compositionally biased region" description="Low complexity" evidence="1">
    <location>
        <begin position="18"/>
        <end position="27"/>
    </location>
</feature>
<dbReference type="InterPro" id="IPR022096">
    <property type="entry name" value="SBF1/SBF2"/>
</dbReference>
<evidence type="ECO:0000313" key="4">
    <source>
        <dbReference type="Proteomes" id="UP000683360"/>
    </source>
</evidence>
<comment type="caution">
    <text evidence="3">The sequence shown here is derived from an EMBL/GenBank/DDBJ whole genome shotgun (WGS) entry which is preliminary data.</text>
</comment>
<organism evidence="3 4">
    <name type="scientific">Mytilus edulis</name>
    <name type="common">Blue mussel</name>
    <dbReference type="NCBI Taxonomy" id="6550"/>
    <lineage>
        <taxon>Eukaryota</taxon>
        <taxon>Metazoa</taxon>
        <taxon>Spiralia</taxon>
        <taxon>Lophotrochozoa</taxon>
        <taxon>Mollusca</taxon>
        <taxon>Bivalvia</taxon>
        <taxon>Autobranchia</taxon>
        <taxon>Pteriomorphia</taxon>
        <taxon>Mytilida</taxon>
        <taxon>Mytiloidea</taxon>
        <taxon>Mytilidae</taxon>
        <taxon>Mytilinae</taxon>
        <taxon>Mytilus</taxon>
    </lineage>
</organism>
<dbReference type="EMBL" id="CAJPWZ010003134">
    <property type="protein sequence ID" value="CAG2252926.1"/>
    <property type="molecule type" value="Genomic_DNA"/>
</dbReference>
<protein>
    <submittedName>
        <fullName evidence="3">Uncharacterized protein KIAA0513</fullName>
    </submittedName>
</protein>
<dbReference type="PANTHER" id="PTHR13663:SF2">
    <property type="entry name" value="SIMILAR TO RIKEN CDNA 6430548M08"/>
    <property type="match status" value="1"/>
</dbReference>
<feature type="compositionally biased region" description="Acidic residues" evidence="1">
    <location>
        <begin position="281"/>
        <end position="290"/>
    </location>
</feature>
<evidence type="ECO:0000256" key="1">
    <source>
        <dbReference type="SAM" id="MobiDB-lite"/>
    </source>
</evidence>
<gene>
    <name evidence="3" type="ORF">MEDL_64422</name>
</gene>
<accession>A0A8S3V903</accession>
<reference evidence="3" key="1">
    <citation type="submission" date="2021-03" db="EMBL/GenBank/DDBJ databases">
        <authorList>
            <person name="Bekaert M."/>
        </authorList>
    </citation>
    <scope>NUCLEOTIDE SEQUENCE</scope>
</reference>
<evidence type="ECO:0000313" key="3">
    <source>
        <dbReference type="EMBL" id="CAG2252926.1"/>
    </source>
</evidence>
<name>A0A8S3V903_MYTED</name>
<dbReference type="Proteomes" id="UP000683360">
    <property type="component" value="Unassembled WGS sequence"/>
</dbReference>
<dbReference type="PANTHER" id="PTHR13663">
    <property type="entry name" value="SIMILAR TO RIKEN CDNA 6430548M08"/>
    <property type="match status" value="1"/>
</dbReference>
<feature type="domain" description="SBF1/SBF2" evidence="2">
    <location>
        <begin position="361"/>
        <end position="511"/>
    </location>
</feature>
<evidence type="ECO:0000259" key="2">
    <source>
        <dbReference type="Pfam" id="PF12335"/>
    </source>
</evidence>
<feature type="region of interest" description="Disordered" evidence="1">
    <location>
        <begin position="93"/>
        <end position="114"/>
    </location>
</feature>
<dbReference type="OrthoDB" id="6268344at2759"/>
<dbReference type="InterPro" id="IPR039872">
    <property type="entry name" value="KIAA0513"/>
</dbReference>
<feature type="region of interest" description="Disordered" evidence="1">
    <location>
        <begin position="1"/>
        <end position="27"/>
    </location>
</feature>
<dbReference type="Pfam" id="PF12335">
    <property type="entry name" value="SBF2"/>
    <property type="match status" value="1"/>
</dbReference>
<feature type="compositionally biased region" description="Polar residues" evidence="1">
    <location>
        <begin position="100"/>
        <end position="109"/>
    </location>
</feature>
<sequence length="570" mass="65156">MDFVRRRLSKGGSDDESSLSSSLSEGTSRFFSSMVAKKNGLMNNLSNKFDTVMKTSSSSDSFSSEEGIPKLTNRFSSADAYNYGTNVLYDSDQEHEQPNTKHSPTGHSNSGKKEIIQPRPLNMSFEEPLYSPTLKNDPQFKYNKTNSVDVKTSSNHVVQPNTTNHEIKADIHVPQSQCIGIKKVNNADVDPIRKQNGTVNGTSDSEKTDEQNESKNFKPPKLKRRSSTVDEMLFDDYKPPVEEEEEEKSEMVDESRDTVGEDLIPHTRKTIAVMADLISFDDDTEPDENENLSPKKRSPLQSVSSTNSSDINYFPGSVDSSEPEYGDYQNEMQRSESMGSEISWTSSYSVDSQPDEITLECMEFMKHFVDMIFDSSKEITQTEKAKFGELCQYSPGRLWFARYVNSQRVHSKMVTEQIFFRLVQYFAVVLFECNEAEDFSPAKSLMNMCFTFYCQIPCGKIIEKNFLYSFLCDQPIWQSLRFWNAAYFDAVQCERARRPMTTRNDARDDQKDDRLFQENITFGQLGTFSSNMRSFGLGKDLCLEFLRKQSTIGNLKPEQIRMLKDNIEKS</sequence>
<feature type="compositionally biased region" description="Basic and acidic residues" evidence="1">
    <location>
        <begin position="204"/>
        <end position="216"/>
    </location>
</feature>
<dbReference type="AlphaFoldDB" id="A0A8S3V903"/>
<keyword evidence="4" id="KW-1185">Reference proteome</keyword>